<name>A0A2T7P1Q2_POMCA</name>
<keyword evidence="5" id="KW-1185">Reference proteome</keyword>
<dbReference type="InterPro" id="IPR011333">
    <property type="entry name" value="SKP1/BTB/POZ_sf"/>
</dbReference>
<dbReference type="SUPFAM" id="SSF54695">
    <property type="entry name" value="POZ domain"/>
    <property type="match status" value="1"/>
</dbReference>
<comment type="caution">
    <text evidence="4">The sequence shown here is derived from an EMBL/GenBank/DDBJ whole genome shotgun (WGS) entry which is preliminary data.</text>
</comment>
<dbReference type="EMBL" id="PZQS01000007">
    <property type="protein sequence ID" value="PVD27349.1"/>
    <property type="molecule type" value="Genomic_DNA"/>
</dbReference>
<dbReference type="Gene3D" id="1.25.40.420">
    <property type="match status" value="1"/>
</dbReference>
<dbReference type="OrthoDB" id="6134519at2759"/>
<dbReference type="PROSITE" id="PS50097">
    <property type="entry name" value="BTB"/>
    <property type="match status" value="1"/>
</dbReference>
<keyword evidence="1" id="KW-0880">Kelch repeat</keyword>
<dbReference type="Gene3D" id="3.30.710.10">
    <property type="entry name" value="Potassium Channel Kv1.1, Chain A"/>
    <property type="match status" value="1"/>
</dbReference>
<dbReference type="Pfam" id="PF00651">
    <property type="entry name" value="BTB"/>
    <property type="match status" value="1"/>
</dbReference>
<dbReference type="PANTHER" id="PTHR24412">
    <property type="entry name" value="KELCH PROTEIN"/>
    <property type="match status" value="1"/>
</dbReference>
<dbReference type="PIRSF" id="PIRSF037037">
    <property type="entry name" value="Kelch-like_protein_gigaxonin"/>
    <property type="match status" value="1"/>
</dbReference>
<dbReference type="InterPro" id="IPR017096">
    <property type="entry name" value="BTB-kelch_protein"/>
</dbReference>
<evidence type="ECO:0000313" key="4">
    <source>
        <dbReference type="EMBL" id="PVD27349.1"/>
    </source>
</evidence>
<dbReference type="Gene3D" id="2.120.10.80">
    <property type="entry name" value="Kelch-type beta propeller"/>
    <property type="match status" value="2"/>
</dbReference>
<evidence type="ECO:0000256" key="2">
    <source>
        <dbReference type="ARBA" id="ARBA00022737"/>
    </source>
</evidence>
<accession>A0A2T7P1Q2</accession>
<dbReference type="SUPFAM" id="SSF117281">
    <property type="entry name" value="Kelch motif"/>
    <property type="match status" value="1"/>
</dbReference>
<dbReference type="CDD" id="cd18186">
    <property type="entry name" value="BTB_POZ_ZBTB_KLHL-like"/>
    <property type="match status" value="1"/>
</dbReference>
<evidence type="ECO:0000259" key="3">
    <source>
        <dbReference type="PROSITE" id="PS50097"/>
    </source>
</evidence>
<protein>
    <recommendedName>
        <fullName evidence="3">BTB domain-containing protein</fullName>
    </recommendedName>
</protein>
<gene>
    <name evidence="4" type="ORF">C0Q70_12505</name>
</gene>
<dbReference type="SMART" id="SM00225">
    <property type="entry name" value="BTB"/>
    <property type="match status" value="1"/>
</dbReference>
<dbReference type="Proteomes" id="UP000245119">
    <property type="component" value="Linkage Group LG7"/>
</dbReference>
<dbReference type="AlphaFoldDB" id="A0A2T7P1Q2"/>
<keyword evidence="2" id="KW-0677">Repeat</keyword>
<reference evidence="4 5" key="1">
    <citation type="submission" date="2018-04" db="EMBL/GenBank/DDBJ databases">
        <title>The genome of golden apple snail Pomacea canaliculata provides insight into stress tolerance and invasive adaptation.</title>
        <authorList>
            <person name="Liu C."/>
            <person name="Liu B."/>
            <person name="Ren Y."/>
            <person name="Zhang Y."/>
            <person name="Wang H."/>
            <person name="Li S."/>
            <person name="Jiang F."/>
            <person name="Yin L."/>
            <person name="Zhang G."/>
            <person name="Qian W."/>
            <person name="Fan W."/>
        </authorList>
    </citation>
    <scope>NUCLEOTIDE SEQUENCE [LARGE SCALE GENOMIC DNA]</scope>
    <source>
        <strain evidence="4">SZHN2017</strain>
        <tissue evidence="4">Muscle</tissue>
    </source>
</reference>
<organism evidence="4 5">
    <name type="scientific">Pomacea canaliculata</name>
    <name type="common">Golden apple snail</name>
    <dbReference type="NCBI Taxonomy" id="400727"/>
    <lineage>
        <taxon>Eukaryota</taxon>
        <taxon>Metazoa</taxon>
        <taxon>Spiralia</taxon>
        <taxon>Lophotrochozoa</taxon>
        <taxon>Mollusca</taxon>
        <taxon>Gastropoda</taxon>
        <taxon>Caenogastropoda</taxon>
        <taxon>Architaenioglossa</taxon>
        <taxon>Ampullarioidea</taxon>
        <taxon>Ampullariidae</taxon>
        <taxon>Pomacea</taxon>
    </lineage>
</organism>
<dbReference type="PANTHER" id="PTHR24412:SF489">
    <property type="entry name" value="RING FINGER DOMAIN AND KELCH REPEAT-CONTAINING PROTEIN DDB_G0271372"/>
    <property type="match status" value="1"/>
</dbReference>
<dbReference type="InterPro" id="IPR011705">
    <property type="entry name" value="BACK"/>
</dbReference>
<sequence length="673" mass="75809">MPSSNLTDRTFANVCRGLGQQVDDEDFCDVTVTVGEKTFPCHRVVLASVSEFFKMSLKPCWREASNGRVDITHEDVSPEAFGYLMEILYKGRDMVDNNTAKDILKMSVYLQIKYLEEYCVEFLQETLQPTICLGTWQFAQKYDLDKLAETSFKMAVEEIAIVSTQDDYLTLPKSMLLILLSLQQKLVMDDVCKTILRWVEADPDTRQIHLVELLPFICFTELSSNYLCEMVTYLNHPFRDVIYENINEALTYYIKGQQNNDAVVRRRILARQPRPLNTPEIQNRAVMFGGYTESDKTLKDTYVFNLKNSFMERYSLAPMPEDIGLDFASCTWYNEIYVSGGSLLPPFFAVYKPGDNEWEVLPSLPDGGREKHVMAAISSSIYVLGGGQKMADSLSVLRYNTKTKEWSVFCQLTSGVRETTAATLGHRIYLFGGVDSKGANTDLVQCVDTLSGCTYQAGRLPSPTCGARALSNGGRIYVVRPKGDVLSMWESFPLAENIEKRLSQRKEKKETNDHSSNMISSTVSFREVGKFTGRRHFSACLNGGELIVCGGETDEQQLLAEFESISLEDGKTSKKSLTLVTGAAKFGLHLINVPLAFLTGTAVTHPFRVGDQVVLCPREQQRLQRLYPHYRAFQMQIPCGTGYITEINSESVTVDFPNIFNWKGSTTQLQHAP</sequence>
<evidence type="ECO:0000256" key="1">
    <source>
        <dbReference type="ARBA" id="ARBA00022441"/>
    </source>
</evidence>
<dbReference type="InterPro" id="IPR015915">
    <property type="entry name" value="Kelch-typ_b-propeller"/>
</dbReference>
<proteinExistence type="predicted"/>
<dbReference type="STRING" id="400727.A0A2T7P1Q2"/>
<feature type="domain" description="BTB" evidence="3">
    <location>
        <begin position="28"/>
        <end position="97"/>
    </location>
</feature>
<dbReference type="InterPro" id="IPR000210">
    <property type="entry name" value="BTB/POZ_dom"/>
</dbReference>
<dbReference type="SMART" id="SM00875">
    <property type="entry name" value="BACK"/>
    <property type="match status" value="1"/>
</dbReference>
<dbReference type="Pfam" id="PF07707">
    <property type="entry name" value="BACK"/>
    <property type="match status" value="1"/>
</dbReference>
<evidence type="ECO:0000313" key="5">
    <source>
        <dbReference type="Proteomes" id="UP000245119"/>
    </source>
</evidence>